<feature type="compositionally biased region" description="Polar residues" evidence="3">
    <location>
        <begin position="378"/>
        <end position="389"/>
    </location>
</feature>
<feature type="compositionally biased region" description="Polar residues" evidence="3">
    <location>
        <begin position="136"/>
        <end position="147"/>
    </location>
</feature>
<feature type="region of interest" description="Disordered" evidence="3">
    <location>
        <begin position="378"/>
        <end position="429"/>
    </location>
</feature>
<dbReference type="GO" id="GO:0007265">
    <property type="term" value="P:Ras protein signal transduction"/>
    <property type="evidence" value="ECO:0007669"/>
    <property type="project" value="TreeGrafter"/>
</dbReference>
<feature type="region of interest" description="Disordered" evidence="3">
    <location>
        <begin position="563"/>
        <end position="587"/>
    </location>
</feature>
<dbReference type="Proteomes" id="UP000253551">
    <property type="component" value="Unassembled WGS sequence"/>
</dbReference>
<feature type="compositionally biased region" description="Polar residues" evidence="3">
    <location>
        <begin position="414"/>
        <end position="429"/>
    </location>
</feature>
<keyword evidence="1 2" id="KW-0344">Guanine-nucleotide releasing factor</keyword>
<dbReference type="EMBL" id="PJQM01001284">
    <property type="protein sequence ID" value="RCI02725.1"/>
    <property type="molecule type" value="Genomic_DNA"/>
</dbReference>
<dbReference type="Pfam" id="PF00617">
    <property type="entry name" value="RasGEF"/>
    <property type="match status" value="1"/>
</dbReference>
<keyword evidence="8" id="KW-1185">Reference proteome</keyword>
<dbReference type="OrthoDB" id="10254377at2759"/>
<gene>
    <name evidence="7" type="ORF">CU098_009379</name>
</gene>
<dbReference type="InterPro" id="IPR001895">
    <property type="entry name" value="RASGEF_cat_dom"/>
</dbReference>
<keyword evidence="4" id="KW-1133">Transmembrane helix</keyword>
<sequence length="1146" mass="129724">MERAALATVFGVPEYTESKIFWNADEDEDLSSLSSGFRPVQRNASKKSYTSTKSNTMMIQPKQQQETYVSHQRSLPTIPVVSEFGDIWSETNQKEQTKQDEAMIQPPADLSDYPLTIFDLVESDHDQSIILWGTQQQTTVPSNAPSSHEQKKPSHPHAHKLTWSTAQHLLSTSLKLKKKSMSTQQLPIQVSEVSQVIEAATIEKLIEKLTISLDYTFMTDFFLIFRVFMTPVQLCKLLILRTNKKDIYRTFVVMRHWLLNYFLHDFVPSKELRTILTNFLNETPFHPTVRQSPRDQRIIKGLKRVVRRLKKIYYASSSSTRVQVIGPPPPTYEQERVNAMVKEKLAHNSIRQKTLDVVTAVRDKHAAQVVVIGNYPSSSSTKTSHTFLDSSRHRRRGSSVSSSVSNNISVDSSAPTNMYNLDDSNNSATKEWNNIKQKGQWGNKSQDFDSSRLSDNSLESLITSFQQNTNHVPTSELTEKLEKIRHEQDLNKQFPPKAFYNAQLAIPSTTSTPDVYYPTSHYFDSKPEVTTSFVRSNSDPTGSEIMHTNQQETNLQLLQQKPMRNKPVDPRTKPLPPLALSSSQESDIGESTLLSSSIISHAKTKQLPRGPSNETWKISAPRNQNQPPEKSSKEDLQSLKPSESNFSTATPKSRIMEIDIDHPQPHMYSTLPPFMPALQLNNHERRSIVLDYSTSLMAQQFCLIEKAILLDVNWEELVDCRWTQMPASSLYKPRNSAYEDSLYDLEDGYLQQGMYSRKKRMKQQYERNNNVPERGIEKAINRFNAVCLWVSSEIVQTRQLDQRVKLIEKFIRLAKILLGLQSSSVSRLEKTWSLVSKREMKVLQELSTFTSPTKNWKHIRDSMSKVAEEYGESPTEIQVEVDGRKKKSSMTIKLPFGGCIPFLGIYLSDLVFNAELPSYLPSPNRYHQSRNKLESIVLSPPQQGQNKPLRQQDQRAPIDQPWRQDQAQYDLNPLPLNPFEEEDIRTSPPMGERTLAPTAPKSMPTELGQTAMTAAAAVTTDIAITASNGLVTTTGQMIDATTAIASEAEQPKVDIGGGLPALPARPSKLERQQSALPSKVPKKVAKPRLDIPSGSDLGIVGKLGAFQVAHSKNPTSFASRQSNFVFWTYTLTLFITLYLAIKAKRY</sequence>
<organism evidence="7 8">
    <name type="scientific">Rhizopus stolonifer</name>
    <name type="common">Rhizopus nigricans</name>
    <dbReference type="NCBI Taxonomy" id="4846"/>
    <lineage>
        <taxon>Eukaryota</taxon>
        <taxon>Fungi</taxon>
        <taxon>Fungi incertae sedis</taxon>
        <taxon>Mucoromycota</taxon>
        <taxon>Mucoromycotina</taxon>
        <taxon>Mucoromycetes</taxon>
        <taxon>Mucorales</taxon>
        <taxon>Mucorineae</taxon>
        <taxon>Rhizopodaceae</taxon>
        <taxon>Rhizopus</taxon>
    </lineage>
</organism>
<evidence type="ECO:0000259" key="5">
    <source>
        <dbReference type="PROSITE" id="PS50009"/>
    </source>
</evidence>
<feature type="region of interest" description="Disordered" evidence="3">
    <location>
        <begin position="136"/>
        <end position="158"/>
    </location>
</feature>
<proteinExistence type="predicted"/>
<feature type="compositionally biased region" description="Low complexity" evidence="3">
    <location>
        <begin position="398"/>
        <end position="413"/>
    </location>
</feature>
<evidence type="ECO:0000259" key="6">
    <source>
        <dbReference type="PROSITE" id="PS50212"/>
    </source>
</evidence>
<dbReference type="SMART" id="SM00147">
    <property type="entry name" value="RasGEF"/>
    <property type="match status" value="1"/>
</dbReference>
<dbReference type="AlphaFoldDB" id="A0A367KKG4"/>
<feature type="domain" description="N-terminal Ras-GEF" evidence="6">
    <location>
        <begin position="193"/>
        <end position="310"/>
    </location>
</feature>
<dbReference type="STRING" id="4846.A0A367KKG4"/>
<evidence type="ECO:0000256" key="2">
    <source>
        <dbReference type="PROSITE-ProRule" id="PRU00168"/>
    </source>
</evidence>
<dbReference type="Gene3D" id="1.10.840.10">
    <property type="entry name" value="Ras guanine-nucleotide exchange factors catalytic domain"/>
    <property type="match status" value="1"/>
</dbReference>
<name>A0A367KKG4_RHIST</name>
<dbReference type="SMART" id="SM00229">
    <property type="entry name" value="RasGEFN"/>
    <property type="match status" value="1"/>
</dbReference>
<dbReference type="InterPro" id="IPR023578">
    <property type="entry name" value="Ras_GEF_dom_sf"/>
</dbReference>
<protein>
    <recommendedName>
        <fullName evidence="9">Guanine nucleotide exchange factor lte1</fullName>
    </recommendedName>
</protein>
<feature type="region of interest" description="Disordered" evidence="3">
    <location>
        <begin position="601"/>
        <end position="652"/>
    </location>
</feature>
<evidence type="ECO:0008006" key="9">
    <source>
        <dbReference type="Google" id="ProtNLM"/>
    </source>
</evidence>
<feature type="region of interest" description="Disordered" evidence="3">
    <location>
        <begin position="971"/>
        <end position="1002"/>
    </location>
</feature>
<dbReference type="PANTHER" id="PTHR23113">
    <property type="entry name" value="GUANINE NUCLEOTIDE EXCHANGE FACTOR"/>
    <property type="match status" value="1"/>
</dbReference>
<evidence type="ECO:0000256" key="1">
    <source>
        <dbReference type="ARBA" id="ARBA00022658"/>
    </source>
</evidence>
<evidence type="ECO:0000313" key="8">
    <source>
        <dbReference type="Proteomes" id="UP000253551"/>
    </source>
</evidence>
<dbReference type="PANTHER" id="PTHR23113:SF368">
    <property type="entry name" value="CELL DIVISION CONTROL PROTEIN 25"/>
    <property type="match status" value="1"/>
</dbReference>
<feature type="domain" description="Ras-GEF" evidence="5">
    <location>
        <begin position="693"/>
        <end position="978"/>
    </location>
</feature>
<dbReference type="PROSITE" id="PS50212">
    <property type="entry name" value="RASGEF_NTER"/>
    <property type="match status" value="1"/>
</dbReference>
<dbReference type="InterPro" id="IPR000651">
    <property type="entry name" value="Ras-like_Gua-exchang_fac_N"/>
</dbReference>
<dbReference type="GO" id="GO:0005886">
    <property type="term" value="C:plasma membrane"/>
    <property type="evidence" value="ECO:0007669"/>
    <property type="project" value="TreeGrafter"/>
</dbReference>
<dbReference type="SUPFAM" id="SSF48366">
    <property type="entry name" value="Ras GEF"/>
    <property type="match status" value="1"/>
</dbReference>
<feature type="transmembrane region" description="Helical" evidence="4">
    <location>
        <begin position="1124"/>
        <end position="1141"/>
    </location>
</feature>
<comment type="caution">
    <text evidence="7">The sequence shown here is derived from an EMBL/GenBank/DDBJ whole genome shotgun (WGS) entry which is preliminary data.</text>
</comment>
<keyword evidence="4" id="KW-0812">Transmembrane</keyword>
<dbReference type="Pfam" id="PF00618">
    <property type="entry name" value="RasGEF_N"/>
    <property type="match status" value="1"/>
</dbReference>
<dbReference type="InterPro" id="IPR036964">
    <property type="entry name" value="RASGEF_cat_dom_sf"/>
</dbReference>
<feature type="compositionally biased region" description="Polar residues" evidence="3">
    <location>
        <begin position="612"/>
        <end position="629"/>
    </location>
</feature>
<reference evidence="7 8" key="1">
    <citation type="journal article" date="2018" name="G3 (Bethesda)">
        <title>Phylogenetic and Phylogenomic Definition of Rhizopus Species.</title>
        <authorList>
            <person name="Gryganskyi A.P."/>
            <person name="Golan J."/>
            <person name="Dolatabadi S."/>
            <person name="Mondo S."/>
            <person name="Robb S."/>
            <person name="Idnurm A."/>
            <person name="Muszewska A."/>
            <person name="Steczkiewicz K."/>
            <person name="Masonjones S."/>
            <person name="Liao H.L."/>
            <person name="Gajdeczka M.T."/>
            <person name="Anike F."/>
            <person name="Vuek A."/>
            <person name="Anishchenko I.M."/>
            <person name="Voigt K."/>
            <person name="de Hoog G.S."/>
            <person name="Smith M.E."/>
            <person name="Heitman J."/>
            <person name="Vilgalys R."/>
            <person name="Stajich J.E."/>
        </authorList>
    </citation>
    <scope>NUCLEOTIDE SEQUENCE [LARGE SCALE GENOMIC DNA]</scope>
    <source>
        <strain evidence="7 8">LSU 92-RS-03</strain>
    </source>
</reference>
<dbReference type="Gene3D" id="1.20.870.10">
    <property type="entry name" value="Son of sevenless (SoS) protein Chain: S domain 1"/>
    <property type="match status" value="1"/>
</dbReference>
<feature type="compositionally biased region" description="Polar residues" evidence="3">
    <location>
        <begin position="639"/>
        <end position="651"/>
    </location>
</feature>
<evidence type="ECO:0000313" key="7">
    <source>
        <dbReference type="EMBL" id="RCI02725.1"/>
    </source>
</evidence>
<dbReference type="PROSITE" id="PS50009">
    <property type="entry name" value="RASGEF_CAT"/>
    <property type="match status" value="1"/>
</dbReference>
<evidence type="ECO:0000256" key="4">
    <source>
        <dbReference type="SAM" id="Phobius"/>
    </source>
</evidence>
<accession>A0A367KKG4</accession>
<keyword evidence="4" id="KW-0472">Membrane</keyword>
<dbReference type="InterPro" id="IPR008937">
    <property type="entry name" value="Ras-like_GEF"/>
</dbReference>
<evidence type="ECO:0000256" key="3">
    <source>
        <dbReference type="SAM" id="MobiDB-lite"/>
    </source>
</evidence>
<dbReference type="CDD" id="cd06224">
    <property type="entry name" value="REM"/>
    <property type="match status" value="1"/>
</dbReference>
<dbReference type="GO" id="GO:0005085">
    <property type="term" value="F:guanyl-nucleotide exchange factor activity"/>
    <property type="evidence" value="ECO:0007669"/>
    <property type="project" value="UniProtKB-KW"/>
</dbReference>